<evidence type="ECO:0000313" key="4">
    <source>
        <dbReference type="Proteomes" id="UP000051751"/>
    </source>
</evidence>
<reference evidence="3 4" key="1">
    <citation type="journal article" date="2015" name="Genome Announc.">
        <title>Expanding the biotechnology potential of lactobacilli through comparative genomics of 213 strains and associated genera.</title>
        <authorList>
            <person name="Sun Z."/>
            <person name="Harris H.M."/>
            <person name="McCann A."/>
            <person name="Guo C."/>
            <person name="Argimon S."/>
            <person name="Zhang W."/>
            <person name="Yang X."/>
            <person name="Jeffery I.B."/>
            <person name="Cooney J.C."/>
            <person name="Kagawa T.F."/>
            <person name="Liu W."/>
            <person name="Song Y."/>
            <person name="Salvetti E."/>
            <person name="Wrobel A."/>
            <person name="Rasinkangas P."/>
            <person name="Parkhill J."/>
            <person name="Rea M.C."/>
            <person name="O'Sullivan O."/>
            <person name="Ritari J."/>
            <person name="Douillard F.P."/>
            <person name="Paul Ross R."/>
            <person name="Yang R."/>
            <person name="Briner A.E."/>
            <person name="Felis G.E."/>
            <person name="de Vos W.M."/>
            <person name="Barrangou R."/>
            <person name="Klaenhammer T.R."/>
            <person name="Caufield P.W."/>
            <person name="Cui Y."/>
            <person name="Zhang H."/>
            <person name="O'Toole P.W."/>
        </authorList>
    </citation>
    <scope>NUCLEOTIDE SEQUENCE [LARGE SCALE GENOMIC DNA]</scope>
    <source>
        <strain evidence="1 4">ATCC BAA-66</strain>
        <strain evidence="2 3">DSM 13344</strain>
    </source>
</reference>
<dbReference type="PANTHER" id="PTHR37417:SF2">
    <property type="entry name" value="67 KDA MYOSIN-CROSS-REACTIVE ANTIGEN FAMILY PROTEIN (AFU_ORTHOLOGUE AFUA_5G09970)"/>
    <property type="match status" value="1"/>
</dbReference>
<accession>A0A0R2FK01</accession>
<dbReference type="GO" id="GO:0006631">
    <property type="term" value="P:fatty acid metabolic process"/>
    <property type="evidence" value="ECO:0007669"/>
    <property type="project" value="InterPro"/>
</dbReference>
<keyword evidence="3" id="KW-1185">Reference proteome</keyword>
<dbReference type="Pfam" id="PF06100">
    <property type="entry name" value="MCRA"/>
    <property type="match status" value="1"/>
</dbReference>
<dbReference type="EMBL" id="JQAZ01000002">
    <property type="protein sequence ID" value="KRN32631.1"/>
    <property type="molecule type" value="Genomic_DNA"/>
</dbReference>
<evidence type="ECO:0008006" key="5">
    <source>
        <dbReference type="Google" id="ProtNLM"/>
    </source>
</evidence>
<dbReference type="EMBL" id="JQAT01000002">
    <property type="protein sequence ID" value="KRN28959.1"/>
    <property type="molecule type" value="Genomic_DNA"/>
</dbReference>
<dbReference type="Gene3D" id="3.50.50.60">
    <property type="entry name" value="FAD/NAD(P)-binding domain"/>
    <property type="match status" value="3"/>
</dbReference>
<dbReference type="PATRIC" id="fig|81857.3.peg.1178"/>
<evidence type="ECO:0000313" key="3">
    <source>
        <dbReference type="Proteomes" id="UP000051645"/>
    </source>
</evidence>
<evidence type="ECO:0000313" key="2">
    <source>
        <dbReference type="EMBL" id="KRN32631.1"/>
    </source>
</evidence>
<sequence length="568" mass="64643">MFEMSKAYTIGAGISSLAAAYYLIQNGWSGKDITIIGLDTHGANDGNHVTAYEDEYQKGRLANSKGFLAIGGRMLNEETYEDLWDMFRGIPSLDHPGESVTDEILNFDHAHPTNDVSRLMDKDGIIDTYSMGFSNQDRELLVKLTAIPDDQEETLDDVDIQTWFKDDPDFFTTNFWYMWQTTFAFQKTSSAAELRRYMHRMILEFSRINTLAGVTRTPYNQYESLILPARKYLQDQGVQFVNRVRIDDLDFADTPMRDEIIVTGIEGVNVETNEPIHIEVNEGDLVFDTNGSITDCTTLGDLDTPITENMNPAPSAALWRKVADRFYNVGNPDKFFGDRSQSEWQSFTVTTTNHLLVNEIKEITRQAPGNALQTWIDSTPLLSIVVHHQPHFHAQKPNETVLWGYVLYPRRKGDYVDKPFIEMTGREMLLELIGHLNAMDKRAVKIGDKTDEIMASVENVIPAYMPYVDALFNNRSKKDRPHVVPAGSHNLAFLGQFTEMKTQMTFTEMMSVRSAHIAVNKFLGLPDDDLPKLNHYDKDPKVLAKAAHTMVRKHHDYSKVANPFTKTK</sequence>
<evidence type="ECO:0000313" key="1">
    <source>
        <dbReference type="EMBL" id="KRN28959.1"/>
    </source>
</evidence>
<dbReference type="SUPFAM" id="SSF51905">
    <property type="entry name" value="FAD/NAD(P)-binding domain"/>
    <property type="match status" value="1"/>
</dbReference>
<dbReference type="AlphaFoldDB" id="A0A0R2FK01"/>
<comment type="caution">
    <text evidence="1">The sequence shown here is derived from an EMBL/GenBank/DDBJ whole genome shotgun (WGS) entry which is preliminary data.</text>
</comment>
<dbReference type="NCBIfam" id="NF010584">
    <property type="entry name" value="PRK13977.1"/>
    <property type="match status" value="1"/>
</dbReference>
<gene>
    <name evidence="1" type="ORF">IV38_GL001172</name>
    <name evidence="2" type="ORF">IV40_GL000681</name>
</gene>
<name>A0A0R2FK01_9LACO</name>
<dbReference type="InterPro" id="IPR010354">
    <property type="entry name" value="Oleate_hydratase"/>
</dbReference>
<proteinExistence type="predicted"/>
<dbReference type="Proteomes" id="UP000051645">
    <property type="component" value="Unassembled WGS sequence"/>
</dbReference>
<dbReference type="InterPro" id="IPR036188">
    <property type="entry name" value="FAD/NAD-bd_sf"/>
</dbReference>
<dbReference type="GO" id="GO:0050151">
    <property type="term" value="F:oleate hydratase activity"/>
    <property type="evidence" value="ECO:0007669"/>
    <property type="project" value="InterPro"/>
</dbReference>
<organism evidence="1 4">
    <name type="scientific">Lactobacillus selangorensis</name>
    <dbReference type="NCBI Taxonomy" id="81857"/>
    <lineage>
        <taxon>Bacteria</taxon>
        <taxon>Bacillati</taxon>
        <taxon>Bacillota</taxon>
        <taxon>Bacilli</taxon>
        <taxon>Lactobacillales</taxon>
        <taxon>Lactobacillaceae</taxon>
        <taxon>Lactobacillus</taxon>
    </lineage>
</organism>
<dbReference type="PANTHER" id="PTHR37417">
    <property type="entry name" value="67 KDA MYOSIN-CROSS-REACTIVE ANTIGEN FAMILY PROTEIN (AFU_ORTHOLOGUE AFUA_5G09970)"/>
    <property type="match status" value="1"/>
</dbReference>
<dbReference type="GO" id="GO:0071949">
    <property type="term" value="F:FAD binding"/>
    <property type="evidence" value="ECO:0007669"/>
    <property type="project" value="InterPro"/>
</dbReference>
<protein>
    <recommendedName>
        <fullName evidence="5">Myosin-cross-reactive antigen</fullName>
    </recommendedName>
</protein>
<dbReference type="Proteomes" id="UP000051751">
    <property type="component" value="Unassembled WGS sequence"/>
</dbReference>